<organism evidence="2 3">
    <name type="scientific">Meloidogyne enterolobii</name>
    <name type="common">Root-knot nematode worm</name>
    <name type="synonym">Meloidogyne mayaguensis</name>
    <dbReference type="NCBI Taxonomy" id="390850"/>
    <lineage>
        <taxon>Eukaryota</taxon>
        <taxon>Metazoa</taxon>
        <taxon>Ecdysozoa</taxon>
        <taxon>Nematoda</taxon>
        <taxon>Chromadorea</taxon>
        <taxon>Rhabditida</taxon>
        <taxon>Tylenchina</taxon>
        <taxon>Tylenchomorpha</taxon>
        <taxon>Tylenchoidea</taxon>
        <taxon>Meloidogynidae</taxon>
        <taxon>Meloidogyninae</taxon>
        <taxon>Meloidogyne</taxon>
    </lineage>
</organism>
<evidence type="ECO:0000256" key="1">
    <source>
        <dbReference type="SAM" id="MobiDB-lite"/>
    </source>
</evidence>
<feature type="compositionally biased region" description="Low complexity" evidence="1">
    <location>
        <begin position="75"/>
        <end position="92"/>
    </location>
</feature>
<dbReference type="EMBL" id="CAJEWN010002045">
    <property type="protein sequence ID" value="CAD2201638.1"/>
    <property type="molecule type" value="Genomic_DNA"/>
</dbReference>
<proteinExistence type="predicted"/>
<evidence type="ECO:0000313" key="2">
    <source>
        <dbReference type="EMBL" id="CAD2201638.1"/>
    </source>
</evidence>
<feature type="compositionally biased region" description="Polar residues" evidence="1">
    <location>
        <begin position="51"/>
        <end position="74"/>
    </location>
</feature>
<dbReference type="Proteomes" id="UP000580250">
    <property type="component" value="Unassembled WGS sequence"/>
</dbReference>
<accession>A0A6V7XQS5</accession>
<protein>
    <submittedName>
        <fullName evidence="2">Uncharacterized protein</fullName>
    </submittedName>
</protein>
<feature type="compositionally biased region" description="Pro residues" evidence="1">
    <location>
        <begin position="37"/>
        <end position="47"/>
    </location>
</feature>
<feature type="region of interest" description="Disordered" evidence="1">
    <location>
        <begin position="1"/>
        <end position="98"/>
    </location>
</feature>
<sequence length="195" mass="20986">MVGKDGNSASDKSEESSIYSTENELLNVGGHRTPTVGSPPPPPPCPGPTTLSEHSNGFSNGTYSFHHSQNASNGNQNHYQQQNQPQQNNHYHSPANSPLQAQIFPHSRAASTATACSSSLYSSISSNFYNQQQNIDRPRIIEQSPPSINGSNNFNSPIMLMRARNGRIGGSLRYPPSSTPPMARSFPAPLGAILL</sequence>
<comment type="caution">
    <text evidence="2">The sequence shown here is derived from an EMBL/GenBank/DDBJ whole genome shotgun (WGS) entry which is preliminary data.</text>
</comment>
<name>A0A6V7XQS5_MELEN</name>
<gene>
    <name evidence="2" type="ORF">MENT_LOCUS55205</name>
</gene>
<dbReference type="AlphaFoldDB" id="A0A6V7XQS5"/>
<reference evidence="2 3" key="1">
    <citation type="submission" date="2020-08" db="EMBL/GenBank/DDBJ databases">
        <authorList>
            <person name="Koutsovoulos G."/>
            <person name="Danchin GJ E."/>
        </authorList>
    </citation>
    <scope>NUCLEOTIDE SEQUENCE [LARGE SCALE GENOMIC DNA]</scope>
</reference>
<evidence type="ECO:0000313" key="3">
    <source>
        <dbReference type="Proteomes" id="UP000580250"/>
    </source>
</evidence>